<dbReference type="OrthoDB" id="5735516at2"/>
<evidence type="ECO:0000313" key="1">
    <source>
        <dbReference type="EMBL" id="GCC50911.1"/>
    </source>
</evidence>
<name>A0A401U7P4_9BACT</name>
<gene>
    <name evidence="1" type="ORF">SanaruYs_11300</name>
</gene>
<protein>
    <recommendedName>
        <fullName evidence="3">Peptidase E</fullName>
    </recommendedName>
</protein>
<reference evidence="1 2" key="1">
    <citation type="submission" date="2018-11" db="EMBL/GenBank/DDBJ databases">
        <title>Chryseotalea sanarue gen. nov., sp., nov., a member of the family Cytophagaceae, isolated from a brackish lake in Hamamatsu Japan.</title>
        <authorList>
            <person name="Maejima Y."/>
            <person name="Iino T."/>
            <person name="Muraguchi Y."/>
            <person name="Fukuda K."/>
            <person name="Ohkuma M."/>
            <person name="Moriuchi R."/>
            <person name="Dohra H."/>
            <person name="Kimbara K."/>
            <person name="Shintani M."/>
        </authorList>
    </citation>
    <scope>NUCLEOTIDE SEQUENCE [LARGE SCALE GENOMIC DNA]</scope>
    <source>
        <strain evidence="1 2">Ys</strain>
    </source>
</reference>
<dbReference type="Pfam" id="PF20420">
    <property type="entry name" value="DUF6702"/>
    <property type="match status" value="1"/>
</dbReference>
<dbReference type="EMBL" id="BHXQ01000002">
    <property type="protein sequence ID" value="GCC50911.1"/>
    <property type="molecule type" value="Genomic_DNA"/>
</dbReference>
<organism evidence="1 2">
    <name type="scientific">Chryseotalea sanaruensis</name>
    <dbReference type="NCBI Taxonomy" id="2482724"/>
    <lineage>
        <taxon>Bacteria</taxon>
        <taxon>Pseudomonadati</taxon>
        <taxon>Bacteroidota</taxon>
        <taxon>Cytophagia</taxon>
        <taxon>Cytophagales</taxon>
        <taxon>Chryseotaleaceae</taxon>
        <taxon>Chryseotalea</taxon>
    </lineage>
</organism>
<comment type="caution">
    <text evidence="1">The sequence shown here is derived from an EMBL/GenBank/DDBJ whole genome shotgun (WGS) entry which is preliminary data.</text>
</comment>
<sequence length="161" mass="18350">MLFSFLIAGFSTFLHPLHVSVTEIKFDAKDKELEITTRIFLDDLEEAIRRERKQPNLDITQPGAGLTTDQLLVEYLTKKLEIKADDKAVKITFLGHEIEGDAVIVYAYAPGVKKIKGIEVTHTTITELYEDQSNLIHVTREGETKSMRLMRSLPTDKLQFD</sequence>
<dbReference type="RefSeq" id="WP_127121565.1">
    <property type="nucleotide sequence ID" value="NZ_BHXQ01000002.1"/>
</dbReference>
<dbReference type="InterPro" id="IPR046525">
    <property type="entry name" value="DUF6702"/>
</dbReference>
<accession>A0A401U7P4</accession>
<keyword evidence="2" id="KW-1185">Reference proteome</keyword>
<evidence type="ECO:0000313" key="2">
    <source>
        <dbReference type="Proteomes" id="UP000288227"/>
    </source>
</evidence>
<dbReference type="Proteomes" id="UP000288227">
    <property type="component" value="Unassembled WGS sequence"/>
</dbReference>
<evidence type="ECO:0008006" key="3">
    <source>
        <dbReference type="Google" id="ProtNLM"/>
    </source>
</evidence>
<proteinExistence type="predicted"/>
<dbReference type="AlphaFoldDB" id="A0A401U7P4"/>